<evidence type="ECO:0000313" key="3">
    <source>
        <dbReference type="Proteomes" id="UP000825890"/>
    </source>
</evidence>
<evidence type="ECO:0000313" key="2">
    <source>
        <dbReference type="EMBL" id="GIZ41644.1"/>
    </source>
</evidence>
<keyword evidence="3" id="KW-1185">Reference proteome</keyword>
<organism evidence="2 3">
    <name type="scientific">Cercospora kikuchii</name>
    <dbReference type="NCBI Taxonomy" id="84275"/>
    <lineage>
        <taxon>Eukaryota</taxon>
        <taxon>Fungi</taxon>
        <taxon>Dikarya</taxon>
        <taxon>Ascomycota</taxon>
        <taxon>Pezizomycotina</taxon>
        <taxon>Dothideomycetes</taxon>
        <taxon>Dothideomycetidae</taxon>
        <taxon>Mycosphaerellales</taxon>
        <taxon>Mycosphaerellaceae</taxon>
        <taxon>Cercospora</taxon>
    </lineage>
</organism>
<feature type="region of interest" description="Disordered" evidence="1">
    <location>
        <begin position="1"/>
        <end position="37"/>
    </location>
</feature>
<gene>
    <name evidence="2" type="ORF">CKM354_000494300</name>
</gene>
<proteinExistence type="predicted"/>
<feature type="region of interest" description="Disordered" evidence="1">
    <location>
        <begin position="66"/>
        <end position="107"/>
    </location>
</feature>
<protein>
    <submittedName>
        <fullName evidence="2">Uncharacterized protein</fullName>
    </submittedName>
</protein>
<evidence type="ECO:0000256" key="1">
    <source>
        <dbReference type="SAM" id="MobiDB-lite"/>
    </source>
</evidence>
<dbReference type="OrthoDB" id="3649416at2759"/>
<dbReference type="Proteomes" id="UP000825890">
    <property type="component" value="Unassembled WGS sequence"/>
</dbReference>
<dbReference type="AlphaFoldDB" id="A0A9P3CEW1"/>
<sequence length="343" mass="38818">MGSYFSAPSPPSPKPRTTQTARRGGHQQYVAREGKDDERHLKVVAGYRSKQTARRGDNLGFLARAASRSTKENDKHLIVSKSSSKQSERTCERGTQTARRGGHSRVSARVARKMEQEQDHDYSVFLHGENGEEDEEDDTTYEYPAREDEDVGIYECQDIDDIKFKVDEEELRKETEDLLRAWGDQNIIGDWAIKFESTNSSWLTPLNHLTMTVSRDTDRPGDYMATFDFKIMEGIMRISCLMPTDDSEQHLMGSYMYRAIETSQTGKQIRVESDLDDEGFPITFSCGRAASRLGGGIRIVGLGWVGLTGSRVRDASEQEGSSTELWESFSEEGHELVTVEQWD</sequence>
<dbReference type="EMBL" id="BOLY01000003">
    <property type="protein sequence ID" value="GIZ41644.1"/>
    <property type="molecule type" value="Genomic_DNA"/>
</dbReference>
<dbReference type="RefSeq" id="XP_044656131.1">
    <property type="nucleotide sequence ID" value="XM_044800196.1"/>
</dbReference>
<comment type="caution">
    <text evidence="2">The sequence shown here is derived from an EMBL/GenBank/DDBJ whole genome shotgun (WGS) entry which is preliminary data.</text>
</comment>
<accession>A0A9P3CEW1</accession>
<reference evidence="2 3" key="1">
    <citation type="submission" date="2021-01" db="EMBL/GenBank/DDBJ databases">
        <title>Cercospora kikuchii MAFF 305040 whole genome shotgun sequence.</title>
        <authorList>
            <person name="Kashiwa T."/>
            <person name="Suzuki T."/>
        </authorList>
    </citation>
    <scope>NUCLEOTIDE SEQUENCE [LARGE SCALE GENOMIC DNA]</scope>
    <source>
        <strain evidence="2 3">MAFF 305040</strain>
    </source>
</reference>
<dbReference type="GeneID" id="68290518"/>
<name>A0A9P3CEW1_9PEZI</name>